<comment type="subcellular location">
    <subcellularLocation>
        <location evidence="1">Cell outer membrane</location>
    </subcellularLocation>
</comment>
<dbReference type="Gene3D" id="2.40.160.20">
    <property type="match status" value="1"/>
</dbReference>
<feature type="signal peptide" evidence="3">
    <location>
        <begin position="1"/>
        <end position="19"/>
    </location>
</feature>
<dbReference type="InterPro" id="IPR000758">
    <property type="entry name" value="Enterovir_OMP"/>
</dbReference>
<evidence type="ECO:0000256" key="1">
    <source>
        <dbReference type="ARBA" id="ARBA00004442"/>
    </source>
</evidence>
<reference evidence="5" key="1">
    <citation type="submission" date="2022-10" db="EMBL/GenBank/DDBJ databases">
        <title>Characterization and whole genome sequencing of a new Roseateles species, isolated from fresh water.</title>
        <authorList>
            <person name="Guliayeva D.Y."/>
            <person name="Akhremchuk A.E."/>
            <person name="Sikolenko M.A."/>
            <person name="Valentovich L.N."/>
            <person name="Sidarenka A.V."/>
        </authorList>
    </citation>
    <scope>NUCLEOTIDE SEQUENCE</scope>
    <source>
        <strain evidence="5">BIM B-1768</strain>
    </source>
</reference>
<dbReference type="Pfam" id="PF13505">
    <property type="entry name" value="OMP_b-brl"/>
    <property type="match status" value="1"/>
</dbReference>
<sequence>MKKISVIAAALLLAGAAQAQSNTSAVYGEVGYTFVTIDAGTDLEPGMLRGIVGWNVHPNLAIEGMLATGVKDDNTFGLKTKVSRAYGVYLKPKYDFGNGFEVFGRLGYADLKLKQSFQGASGTDSGNDVSYGVGASYSFNKNVYGTVDYMSYYDKDGVKGTGFTLGVGYRF</sequence>
<evidence type="ECO:0000256" key="2">
    <source>
        <dbReference type="ARBA" id="ARBA00022729"/>
    </source>
</evidence>
<evidence type="ECO:0000313" key="5">
    <source>
        <dbReference type="EMBL" id="UXH77292.1"/>
    </source>
</evidence>
<proteinExistence type="predicted"/>
<protein>
    <submittedName>
        <fullName evidence="5">Porin family protein</fullName>
    </submittedName>
</protein>
<keyword evidence="2 3" id="KW-0732">Signal</keyword>
<dbReference type="Proteomes" id="UP001064933">
    <property type="component" value="Chromosome"/>
</dbReference>
<dbReference type="EMBL" id="CP104562">
    <property type="protein sequence ID" value="UXH77292.1"/>
    <property type="molecule type" value="Genomic_DNA"/>
</dbReference>
<keyword evidence="6" id="KW-1185">Reference proteome</keyword>
<dbReference type="RefSeq" id="WP_261757034.1">
    <property type="nucleotide sequence ID" value="NZ_CP104562.2"/>
</dbReference>
<evidence type="ECO:0000256" key="3">
    <source>
        <dbReference type="SAM" id="SignalP"/>
    </source>
</evidence>
<gene>
    <name evidence="5" type="ORF">N4261_20110</name>
</gene>
<dbReference type="InterPro" id="IPR027385">
    <property type="entry name" value="Beta-barrel_OMP"/>
</dbReference>
<dbReference type="PROSITE" id="PS00695">
    <property type="entry name" value="ENT_VIR_OMP_2"/>
    <property type="match status" value="1"/>
</dbReference>
<feature type="chain" id="PRO_5046800839" evidence="3">
    <location>
        <begin position="20"/>
        <end position="171"/>
    </location>
</feature>
<name>A0ABY6AWE2_9BURK</name>
<feature type="domain" description="Outer membrane protein beta-barrel" evidence="4">
    <location>
        <begin position="7"/>
        <end position="171"/>
    </location>
</feature>
<evidence type="ECO:0000259" key="4">
    <source>
        <dbReference type="Pfam" id="PF13505"/>
    </source>
</evidence>
<evidence type="ECO:0000313" key="6">
    <source>
        <dbReference type="Proteomes" id="UP001064933"/>
    </source>
</evidence>
<dbReference type="InterPro" id="IPR011250">
    <property type="entry name" value="OMP/PagP_B-barrel"/>
</dbReference>
<organism evidence="5 6">
    <name type="scientific">Roseateles amylovorans</name>
    <dbReference type="NCBI Taxonomy" id="2978473"/>
    <lineage>
        <taxon>Bacteria</taxon>
        <taxon>Pseudomonadati</taxon>
        <taxon>Pseudomonadota</taxon>
        <taxon>Betaproteobacteria</taxon>
        <taxon>Burkholderiales</taxon>
        <taxon>Sphaerotilaceae</taxon>
        <taxon>Roseateles</taxon>
    </lineage>
</organism>
<dbReference type="SUPFAM" id="SSF56925">
    <property type="entry name" value="OMPA-like"/>
    <property type="match status" value="1"/>
</dbReference>
<accession>A0ABY6AWE2</accession>